<gene>
    <name evidence="5" type="ORF">ASPCADRAFT_2092</name>
</gene>
<dbReference type="InterPro" id="IPR021858">
    <property type="entry name" value="Fun_TF"/>
</dbReference>
<dbReference type="VEuPathDB" id="FungiDB:ASPCADRAFT_2092"/>
<dbReference type="InterPro" id="IPR001138">
    <property type="entry name" value="Zn2Cys6_DnaBD"/>
</dbReference>
<dbReference type="PANTHER" id="PTHR38791:SF5">
    <property type="entry name" value="TRANSCRIPTION FACTOR DBAG-RELATED"/>
    <property type="match status" value="1"/>
</dbReference>
<feature type="region of interest" description="Disordered" evidence="4">
    <location>
        <begin position="42"/>
        <end position="75"/>
    </location>
</feature>
<dbReference type="Proteomes" id="UP000188318">
    <property type="component" value="Unassembled WGS sequence"/>
</dbReference>
<protein>
    <recommendedName>
        <fullName evidence="7">Zn(2)-C6 fungal-type domain-containing protein</fullName>
    </recommendedName>
</protein>
<keyword evidence="6" id="KW-1185">Reference proteome</keyword>
<name>A0A1R3RW24_ASPC5</name>
<dbReference type="GO" id="GO:0000981">
    <property type="term" value="F:DNA-binding transcription factor activity, RNA polymerase II-specific"/>
    <property type="evidence" value="ECO:0007669"/>
    <property type="project" value="InterPro"/>
</dbReference>
<dbReference type="EMBL" id="KV907495">
    <property type="protein sequence ID" value="OOF98657.1"/>
    <property type="molecule type" value="Genomic_DNA"/>
</dbReference>
<evidence type="ECO:0000256" key="1">
    <source>
        <dbReference type="ARBA" id="ARBA00023015"/>
    </source>
</evidence>
<evidence type="ECO:0000256" key="4">
    <source>
        <dbReference type="SAM" id="MobiDB-lite"/>
    </source>
</evidence>
<keyword evidence="2" id="KW-0804">Transcription</keyword>
<dbReference type="OMA" id="GAYMPYL"/>
<dbReference type="STRING" id="602072.A0A1R3RW24"/>
<evidence type="ECO:0000313" key="5">
    <source>
        <dbReference type="EMBL" id="OOF98657.1"/>
    </source>
</evidence>
<evidence type="ECO:0000313" key="6">
    <source>
        <dbReference type="Proteomes" id="UP000188318"/>
    </source>
</evidence>
<dbReference type="OrthoDB" id="5429770at2759"/>
<evidence type="ECO:0000256" key="3">
    <source>
        <dbReference type="ARBA" id="ARBA00023242"/>
    </source>
</evidence>
<accession>A0A1R3RW24</accession>
<keyword evidence="3" id="KW-0539">Nucleus</keyword>
<dbReference type="InterPro" id="IPR053175">
    <property type="entry name" value="DHMBA_Reg_Transcription_Factor"/>
</dbReference>
<evidence type="ECO:0000256" key="2">
    <source>
        <dbReference type="ARBA" id="ARBA00023163"/>
    </source>
</evidence>
<dbReference type="AlphaFoldDB" id="A0A1R3RW24"/>
<reference evidence="6" key="1">
    <citation type="journal article" date="2017" name="Genome Biol.">
        <title>Comparative genomics reveals high biological diversity and specific adaptations in the industrially and medically important fungal genus Aspergillus.</title>
        <authorList>
            <person name="de Vries R.P."/>
            <person name="Riley R."/>
            <person name="Wiebenga A."/>
            <person name="Aguilar-Osorio G."/>
            <person name="Amillis S."/>
            <person name="Uchima C.A."/>
            <person name="Anderluh G."/>
            <person name="Asadollahi M."/>
            <person name="Askin M."/>
            <person name="Barry K."/>
            <person name="Battaglia E."/>
            <person name="Bayram O."/>
            <person name="Benocci T."/>
            <person name="Braus-Stromeyer S.A."/>
            <person name="Caldana C."/>
            <person name="Canovas D."/>
            <person name="Cerqueira G.C."/>
            <person name="Chen F."/>
            <person name="Chen W."/>
            <person name="Choi C."/>
            <person name="Clum A."/>
            <person name="Dos Santos R.A."/>
            <person name="Damasio A.R."/>
            <person name="Diallinas G."/>
            <person name="Emri T."/>
            <person name="Fekete E."/>
            <person name="Flipphi M."/>
            <person name="Freyberg S."/>
            <person name="Gallo A."/>
            <person name="Gournas C."/>
            <person name="Habgood R."/>
            <person name="Hainaut M."/>
            <person name="Harispe M.L."/>
            <person name="Henrissat B."/>
            <person name="Hilden K.S."/>
            <person name="Hope R."/>
            <person name="Hossain A."/>
            <person name="Karabika E."/>
            <person name="Karaffa L."/>
            <person name="Karanyi Z."/>
            <person name="Krasevec N."/>
            <person name="Kuo A."/>
            <person name="Kusch H."/>
            <person name="LaButti K."/>
            <person name="Lagendijk E.L."/>
            <person name="Lapidus A."/>
            <person name="Levasseur A."/>
            <person name="Lindquist E."/>
            <person name="Lipzen A."/>
            <person name="Logrieco A.F."/>
            <person name="MacCabe A."/>
            <person name="Maekelae M.R."/>
            <person name="Malavazi I."/>
            <person name="Melin P."/>
            <person name="Meyer V."/>
            <person name="Mielnichuk N."/>
            <person name="Miskei M."/>
            <person name="Molnar A.P."/>
            <person name="Mule G."/>
            <person name="Ngan C.Y."/>
            <person name="Orejas M."/>
            <person name="Orosz E."/>
            <person name="Ouedraogo J.P."/>
            <person name="Overkamp K.M."/>
            <person name="Park H.-S."/>
            <person name="Perrone G."/>
            <person name="Piumi F."/>
            <person name="Punt P.J."/>
            <person name="Ram A.F."/>
            <person name="Ramon A."/>
            <person name="Rauscher S."/>
            <person name="Record E."/>
            <person name="Riano-Pachon D.M."/>
            <person name="Robert V."/>
            <person name="Roehrig J."/>
            <person name="Ruller R."/>
            <person name="Salamov A."/>
            <person name="Salih N.S."/>
            <person name="Samson R.A."/>
            <person name="Sandor E."/>
            <person name="Sanguinetti M."/>
            <person name="Schuetze T."/>
            <person name="Sepcic K."/>
            <person name="Shelest E."/>
            <person name="Sherlock G."/>
            <person name="Sophianopoulou V."/>
            <person name="Squina F.M."/>
            <person name="Sun H."/>
            <person name="Susca A."/>
            <person name="Todd R.B."/>
            <person name="Tsang A."/>
            <person name="Unkles S.E."/>
            <person name="van de Wiele N."/>
            <person name="van Rossen-Uffink D."/>
            <person name="Oliveira J.V."/>
            <person name="Vesth T.C."/>
            <person name="Visser J."/>
            <person name="Yu J.-H."/>
            <person name="Zhou M."/>
            <person name="Andersen M.R."/>
            <person name="Archer D.B."/>
            <person name="Baker S.E."/>
            <person name="Benoit I."/>
            <person name="Brakhage A.A."/>
            <person name="Braus G.H."/>
            <person name="Fischer R."/>
            <person name="Frisvad J.C."/>
            <person name="Goldman G.H."/>
            <person name="Houbraken J."/>
            <person name="Oakley B."/>
            <person name="Pocsi I."/>
            <person name="Scazzocchio C."/>
            <person name="Seiboth B."/>
            <person name="vanKuyk P.A."/>
            <person name="Wortman J."/>
            <person name="Dyer P.S."/>
            <person name="Grigoriev I.V."/>
        </authorList>
    </citation>
    <scope>NUCLEOTIDE SEQUENCE [LARGE SCALE GENOMIC DNA]</scope>
    <source>
        <strain evidence="6">ITEM 5010</strain>
    </source>
</reference>
<evidence type="ECO:0008006" key="7">
    <source>
        <dbReference type="Google" id="ProtNLM"/>
    </source>
</evidence>
<proteinExistence type="predicted"/>
<dbReference type="PANTHER" id="PTHR38791">
    <property type="entry name" value="ZN(II)2CYS6 TRANSCRIPTION FACTOR (EUROFUNG)-RELATED-RELATED"/>
    <property type="match status" value="1"/>
</dbReference>
<dbReference type="GO" id="GO:0008270">
    <property type="term" value="F:zinc ion binding"/>
    <property type="evidence" value="ECO:0007669"/>
    <property type="project" value="InterPro"/>
</dbReference>
<keyword evidence="1" id="KW-0805">Transcription regulation</keyword>
<dbReference type="CDD" id="cd00067">
    <property type="entry name" value="GAL4"/>
    <property type="match status" value="1"/>
</dbReference>
<sequence length="537" mass="58632">MACDQAKPSCSQCIRAKVDCPGYRTGLECKFRDQSRDVIRKAQRQAKRESGDTTIRKRPANETRSFDALSPAPSSTLSHPMEELAKGFIFINYIAPGNRGAYMPYLSTLTKHAENAVVNDALSAAGLAALSNIYMSPRLMSTARQYYMSALSQTSHALNTTVLCQKDATLASVVLLGMFEVMACSDGMFISRYMKHLDGAATLIETRGSEQLTRPEGLLLFSQLRAQIILSHIYRQKYTAPIIGQLSREAATYRNGDDAIVDRLSSVTIQLGDLCAAIKDGTVRQPVEIIRAAIRLDADVMSIVSTIPASWNYDTVNVALARGEPTLDSVLGAQYHIYRDFTVSSFWNNYRSARLVLRELIVQAIGSIGGHSLGNIDGREPDGLVRESQQISRQLVSDICASVPFHLGAVVEDSPLDRLTSDTAVGSSPSPNHYQYLAAPLLSSTSSPFGIPAAGGFTIMWPLLIAANSGYASKQLRRWITDCLTKIGRSMGINQALAMAQLLRDGVDSRAWLSSKYRLRAMDGGTIDEAEAEARQV</sequence>
<dbReference type="Pfam" id="PF11951">
    <property type="entry name" value="Fungal_trans_2"/>
    <property type="match status" value="1"/>
</dbReference>
<feature type="compositionally biased region" description="Basic and acidic residues" evidence="4">
    <location>
        <begin position="42"/>
        <end position="65"/>
    </location>
</feature>
<organism evidence="5 6">
    <name type="scientific">Aspergillus carbonarius (strain ITEM 5010)</name>
    <dbReference type="NCBI Taxonomy" id="602072"/>
    <lineage>
        <taxon>Eukaryota</taxon>
        <taxon>Fungi</taxon>
        <taxon>Dikarya</taxon>
        <taxon>Ascomycota</taxon>
        <taxon>Pezizomycotina</taxon>
        <taxon>Eurotiomycetes</taxon>
        <taxon>Eurotiomycetidae</taxon>
        <taxon>Eurotiales</taxon>
        <taxon>Aspergillaceae</taxon>
        <taxon>Aspergillus</taxon>
        <taxon>Aspergillus subgen. Circumdati</taxon>
    </lineage>
</organism>